<dbReference type="RefSeq" id="XP_016646118.1">
    <property type="nucleotide sequence ID" value="XM_016783352.1"/>
</dbReference>
<proteinExistence type="predicted"/>
<evidence type="ECO:0000313" key="2">
    <source>
        <dbReference type="Proteomes" id="UP000028545"/>
    </source>
</evidence>
<dbReference type="GeneID" id="27718770"/>
<reference evidence="1 2" key="1">
    <citation type="journal article" date="2014" name="Genome Announc.">
        <title>Draft genome sequence of the pathogenic fungus Scedosporium apiospermum.</title>
        <authorList>
            <person name="Vandeputte P."/>
            <person name="Ghamrawi S."/>
            <person name="Rechenmann M."/>
            <person name="Iltis A."/>
            <person name="Giraud S."/>
            <person name="Fleury M."/>
            <person name="Thornton C."/>
            <person name="Delhaes L."/>
            <person name="Meyer W."/>
            <person name="Papon N."/>
            <person name="Bouchara J.P."/>
        </authorList>
    </citation>
    <scope>NUCLEOTIDE SEQUENCE [LARGE SCALE GENOMIC DNA]</scope>
    <source>
        <strain evidence="1 2">IHEM 14462</strain>
    </source>
</reference>
<dbReference type="HOGENOM" id="CLU_065389_3_1_1"/>
<organism evidence="1 2">
    <name type="scientific">Pseudallescheria apiosperma</name>
    <name type="common">Scedosporium apiospermum</name>
    <dbReference type="NCBI Taxonomy" id="563466"/>
    <lineage>
        <taxon>Eukaryota</taxon>
        <taxon>Fungi</taxon>
        <taxon>Dikarya</taxon>
        <taxon>Ascomycota</taxon>
        <taxon>Pezizomycotina</taxon>
        <taxon>Sordariomycetes</taxon>
        <taxon>Hypocreomycetidae</taxon>
        <taxon>Microascales</taxon>
        <taxon>Microascaceae</taxon>
        <taxon>Scedosporium</taxon>
    </lineage>
</organism>
<dbReference type="EMBL" id="JOWA01000033">
    <property type="protein sequence ID" value="KEZ46319.1"/>
    <property type="molecule type" value="Genomic_DNA"/>
</dbReference>
<gene>
    <name evidence="1" type="ORF">SAPIO_CDS0618</name>
</gene>
<sequence>MPPPTPVLPDSFFAPVLAIGDRDLKIRWYMCVIINLSSLNYADVIPQVYSHLDSSLLSQLSHNDRFEAVHRIREGLTKSLGIAGAARTGNAIRIISHCTPEDLRLKSSPRSLETEETAIQRGNEFFGRIYDGNPLFDVRDTERASPDYLFLVKDIVYGRLFSYDAIIDDTTSSYAMVSALYGMNSPGQMRNHMIGMLLNGASRDELIELQKLLLGLAEILGVTFRFEPVPVPTLPVEKN</sequence>
<accession>A0A084GG57</accession>
<dbReference type="VEuPathDB" id="FungiDB:SAPIO_CDS0618"/>
<dbReference type="OMA" id="ALYGMDC"/>
<dbReference type="InterPro" id="IPR052999">
    <property type="entry name" value="PTS1_Protein"/>
</dbReference>
<dbReference type="AlphaFoldDB" id="A0A084GG57"/>
<evidence type="ECO:0008006" key="3">
    <source>
        <dbReference type="Google" id="ProtNLM"/>
    </source>
</evidence>
<dbReference type="SUPFAM" id="SSF69118">
    <property type="entry name" value="AhpD-like"/>
    <property type="match status" value="1"/>
</dbReference>
<keyword evidence="2" id="KW-1185">Reference proteome</keyword>
<dbReference type="KEGG" id="sapo:SAPIO_CDS0618"/>
<dbReference type="PANTHER" id="PTHR28180">
    <property type="entry name" value="CONSERVED MITOCHONDRIAL PROTEIN-RELATED"/>
    <property type="match status" value="1"/>
</dbReference>
<protein>
    <recommendedName>
        <fullName evidence="3">Carboxymuconolactone decarboxylase-like domain-containing protein</fullName>
    </recommendedName>
</protein>
<comment type="caution">
    <text evidence="1">The sequence shown here is derived from an EMBL/GenBank/DDBJ whole genome shotgun (WGS) entry which is preliminary data.</text>
</comment>
<dbReference type="Proteomes" id="UP000028545">
    <property type="component" value="Unassembled WGS sequence"/>
</dbReference>
<dbReference type="InterPro" id="IPR029032">
    <property type="entry name" value="AhpD-like"/>
</dbReference>
<evidence type="ECO:0000313" key="1">
    <source>
        <dbReference type="EMBL" id="KEZ46319.1"/>
    </source>
</evidence>
<dbReference type="Gene3D" id="1.20.1290.10">
    <property type="entry name" value="AhpD-like"/>
    <property type="match status" value="1"/>
</dbReference>
<dbReference type="OrthoDB" id="5537330at2759"/>
<name>A0A084GG57_PSEDA</name>